<dbReference type="EMBL" id="KZ613954">
    <property type="protein sequence ID" value="PMD34206.1"/>
    <property type="molecule type" value="Genomic_DNA"/>
</dbReference>
<feature type="transmembrane region" description="Helical" evidence="1">
    <location>
        <begin position="27"/>
        <end position="47"/>
    </location>
</feature>
<keyword evidence="1" id="KW-0812">Transmembrane</keyword>
<feature type="transmembrane region" description="Helical" evidence="1">
    <location>
        <begin position="5"/>
        <end position="21"/>
    </location>
</feature>
<name>A0A2J6R6R4_HYAVF</name>
<dbReference type="OrthoDB" id="3546888at2759"/>
<evidence type="ECO:0000313" key="2">
    <source>
        <dbReference type="EMBL" id="PMD34206.1"/>
    </source>
</evidence>
<gene>
    <name evidence="2" type="ORF">L207DRAFT_588806</name>
</gene>
<proteinExistence type="predicted"/>
<dbReference type="Proteomes" id="UP000235786">
    <property type="component" value="Unassembled WGS sequence"/>
</dbReference>
<keyword evidence="1" id="KW-1133">Transmembrane helix</keyword>
<reference evidence="2 3" key="1">
    <citation type="submission" date="2016-04" db="EMBL/GenBank/DDBJ databases">
        <title>A degradative enzymes factory behind the ericoid mycorrhizal symbiosis.</title>
        <authorList>
            <consortium name="DOE Joint Genome Institute"/>
            <person name="Martino E."/>
            <person name="Morin E."/>
            <person name="Grelet G."/>
            <person name="Kuo A."/>
            <person name="Kohler A."/>
            <person name="Daghino S."/>
            <person name="Barry K."/>
            <person name="Choi C."/>
            <person name="Cichocki N."/>
            <person name="Clum A."/>
            <person name="Copeland A."/>
            <person name="Hainaut M."/>
            <person name="Haridas S."/>
            <person name="Labutti K."/>
            <person name="Lindquist E."/>
            <person name="Lipzen A."/>
            <person name="Khouja H.-R."/>
            <person name="Murat C."/>
            <person name="Ohm R."/>
            <person name="Olson A."/>
            <person name="Spatafora J."/>
            <person name="Veneault-Fourrey C."/>
            <person name="Henrissat B."/>
            <person name="Grigoriev I."/>
            <person name="Martin F."/>
            <person name="Perotto S."/>
        </authorList>
    </citation>
    <scope>NUCLEOTIDE SEQUENCE [LARGE SCALE GENOMIC DNA]</scope>
    <source>
        <strain evidence="2 3">F</strain>
    </source>
</reference>
<sequence>MFKELVSLAIIVGFILNILYVEHPDTNSYTIAFVLSMAVFSPFALAWRYRASLSQLRATKNPAQVVEGQLSVSVSGVRVGKGVRPIADVELGLIQTEDTASAPLEGT</sequence>
<protein>
    <submittedName>
        <fullName evidence="2">Uncharacterized protein</fullName>
    </submittedName>
</protein>
<evidence type="ECO:0000256" key="1">
    <source>
        <dbReference type="SAM" id="Phobius"/>
    </source>
</evidence>
<evidence type="ECO:0000313" key="3">
    <source>
        <dbReference type="Proteomes" id="UP000235786"/>
    </source>
</evidence>
<organism evidence="2 3">
    <name type="scientific">Hyaloscypha variabilis (strain UAMH 11265 / GT02V1 / F)</name>
    <name type="common">Meliniomyces variabilis</name>
    <dbReference type="NCBI Taxonomy" id="1149755"/>
    <lineage>
        <taxon>Eukaryota</taxon>
        <taxon>Fungi</taxon>
        <taxon>Dikarya</taxon>
        <taxon>Ascomycota</taxon>
        <taxon>Pezizomycotina</taxon>
        <taxon>Leotiomycetes</taxon>
        <taxon>Helotiales</taxon>
        <taxon>Hyaloscyphaceae</taxon>
        <taxon>Hyaloscypha</taxon>
        <taxon>Hyaloscypha variabilis</taxon>
    </lineage>
</organism>
<dbReference type="AlphaFoldDB" id="A0A2J6R6R4"/>
<accession>A0A2J6R6R4</accession>
<keyword evidence="3" id="KW-1185">Reference proteome</keyword>
<keyword evidence="1" id="KW-0472">Membrane</keyword>